<dbReference type="EMBL" id="JABSTV010001245">
    <property type="protein sequence ID" value="KAH7981935.1"/>
    <property type="molecule type" value="Genomic_DNA"/>
</dbReference>
<keyword evidence="3" id="KW-1185">Reference proteome</keyword>
<gene>
    <name evidence="2" type="ORF">HPB52_001904</name>
</gene>
<reference evidence="2" key="1">
    <citation type="journal article" date="2020" name="Cell">
        <title>Large-Scale Comparative Analyses of Tick Genomes Elucidate Their Genetic Diversity and Vector Capacities.</title>
        <authorList>
            <consortium name="Tick Genome and Microbiome Consortium (TIGMIC)"/>
            <person name="Jia N."/>
            <person name="Wang J."/>
            <person name="Shi W."/>
            <person name="Du L."/>
            <person name="Sun Y."/>
            <person name="Zhan W."/>
            <person name="Jiang J.F."/>
            <person name="Wang Q."/>
            <person name="Zhang B."/>
            <person name="Ji P."/>
            <person name="Bell-Sakyi L."/>
            <person name="Cui X.M."/>
            <person name="Yuan T.T."/>
            <person name="Jiang B.G."/>
            <person name="Yang W.F."/>
            <person name="Lam T.T."/>
            <person name="Chang Q.C."/>
            <person name="Ding S.J."/>
            <person name="Wang X.J."/>
            <person name="Zhu J.G."/>
            <person name="Ruan X.D."/>
            <person name="Zhao L."/>
            <person name="Wei J.T."/>
            <person name="Ye R.Z."/>
            <person name="Que T.C."/>
            <person name="Du C.H."/>
            <person name="Zhou Y.H."/>
            <person name="Cheng J.X."/>
            <person name="Dai P.F."/>
            <person name="Guo W.B."/>
            <person name="Han X.H."/>
            <person name="Huang E.J."/>
            <person name="Li L.F."/>
            <person name="Wei W."/>
            <person name="Gao Y.C."/>
            <person name="Liu J.Z."/>
            <person name="Shao H.Z."/>
            <person name="Wang X."/>
            <person name="Wang C.C."/>
            <person name="Yang T.C."/>
            <person name="Huo Q.B."/>
            <person name="Li W."/>
            <person name="Chen H.Y."/>
            <person name="Chen S.E."/>
            <person name="Zhou L.G."/>
            <person name="Ni X.B."/>
            <person name="Tian J.H."/>
            <person name="Sheng Y."/>
            <person name="Liu T."/>
            <person name="Pan Y.S."/>
            <person name="Xia L.Y."/>
            <person name="Li J."/>
            <person name="Zhao F."/>
            <person name="Cao W.C."/>
        </authorList>
    </citation>
    <scope>NUCLEOTIDE SEQUENCE</scope>
    <source>
        <strain evidence="2">Rsan-2018</strain>
    </source>
</reference>
<feature type="compositionally biased region" description="Polar residues" evidence="1">
    <location>
        <begin position="1"/>
        <end position="25"/>
    </location>
</feature>
<evidence type="ECO:0000313" key="3">
    <source>
        <dbReference type="Proteomes" id="UP000821837"/>
    </source>
</evidence>
<sequence>MSAPDESTSQDFPETSVALQPSETSLAMHGDPRRPSGSARLQVAERVYVPADRLARYGRMGCRNWPFWYGDSEEEVLLRDTMMKLNDIGGFNDFGWLQSLKMRLLRATRRCTEIEKRCRLMESSFYAETVRSFTSDDHGLLHESPVHNHQRENDGENESDQLMDYPVDYATLTNAVTCTWQIHPRGSLYNVTDDTVNFVRGCSCAKHGGSACHVSSRQDCFMSDTDSFVPSDGTAFPRMSTYTPLMMDLRPERLDDPERDKERIRYLLYSITRNTSRVNHPSSSSPSDTD</sequence>
<evidence type="ECO:0000313" key="2">
    <source>
        <dbReference type="EMBL" id="KAH7981935.1"/>
    </source>
</evidence>
<evidence type="ECO:0000256" key="1">
    <source>
        <dbReference type="SAM" id="MobiDB-lite"/>
    </source>
</evidence>
<accession>A0A9D4T8A8</accession>
<feature type="region of interest" description="Disordered" evidence="1">
    <location>
        <begin position="141"/>
        <end position="160"/>
    </location>
</feature>
<comment type="caution">
    <text evidence="2">The sequence shown here is derived from an EMBL/GenBank/DDBJ whole genome shotgun (WGS) entry which is preliminary data.</text>
</comment>
<feature type="region of interest" description="Disordered" evidence="1">
    <location>
        <begin position="1"/>
        <end position="39"/>
    </location>
</feature>
<dbReference type="Proteomes" id="UP000821837">
    <property type="component" value="Chromosome 1"/>
</dbReference>
<organism evidence="2 3">
    <name type="scientific">Rhipicephalus sanguineus</name>
    <name type="common">Brown dog tick</name>
    <name type="synonym">Ixodes sanguineus</name>
    <dbReference type="NCBI Taxonomy" id="34632"/>
    <lineage>
        <taxon>Eukaryota</taxon>
        <taxon>Metazoa</taxon>
        <taxon>Ecdysozoa</taxon>
        <taxon>Arthropoda</taxon>
        <taxon>Chelicerata</taxon>
        <taxon>Arachnida</taxon>
        <taxon>Acari</taxon>
        <taxon>Parasitiformes</taxon>
        <taxon>Ixodida</taxon>
        <taxon>Ixodoidea</taxon>
        <taxon>Ixodidae</taxon>
        <taxon>Rhipicephalinae</taxon>
        <taxon>Rhipicephalus</taxon>
        <taxon>Rhipicephalus</taxon>
    </lineage>
</organism>
<dbReference type="AlphaFoldDB" id="A0A9D4T8A8"/>
<name>A0A9D4T8A8_RHISA</name>
<protein>
    <submittedName>
        <fullName evidence="2">Uncharacterized protein</fullName>
    </submittedName>
</protein>
<reference evidence="2" key="2">
    <citation type="submission" date="2021-09" db="EMBL/GenBank/DDBJ databases">
        <authorList>
            <person name="Jia N."/>
            <person name="Wang J."/>
            <person name="Shi W."/>
            <person name="Du L."/>
            <person name="Sun Y."/>
            <person name="Zhan W."/>
            <person name="Jiang J."/>
            <person name="Wang Q."/>
            <person name="Zhang B."/>
            <person name="Ji P."/>
            <person name="Sakyi L.B."/>
            <person name="Cui X."/>
            <person name="Yuan T."/>
            <person name="Jiang B."/>
            <person name="Yang W."/>
            <person name="Lam T.T.-Y."/>
            <person name="Chang Q."/>
            <person name="Ding S."/>
            <person name="Wang X."/>
            <person name="Zhu J."/>
            <person name="Ruan X."/>
            <person name="Zhao L."/>
            <person name="Wei J."/>
            <person name="Que T."/>
            <person name="Du C."/>
            <person name="Cheng J."/>
            <person name="Dai P."/>
            <person name="Han X."/>
            <person name="Huang E."/>
            <person name="Gao Y."/>
            <person name="Liu J."/>
            <person name="Shao H."/>
            <person name="Ye R."/>
            <person name="Li L."/>
            <person name="Wei W."/>
            <person name="Wang X."/>
            <person name="Wang C."/>
            <person name="Huo Q."/>
            <person name="Li W."/>
            <person name="Guo W."/>
            <person name="Chen H."/>
            <person name="Chen S."/>
            <person name="Zhou L."/>
            <person name="Zhou L."/>
            <person name="Ni X."/>
            <person name="Tian J."/>
            <person name="Zhou Y."/>
            <person name="Sheng Y."/>
            <person name="Liu T."/>
            <person name="Pan Y."/>
            <person name="Xia L."/>
            <person name="Li J."/>
            <person name="Zhao F."/>
            <person name="Cao W."/>
        </authorList>
    </citation>
    <scope>NUCLEOTIDE SEQUENCE</scope>
    <source>
        <strain evidence="2">Rsan-2018</strain>
        <tissue evidence="2">Larvae</tissue>
    </source>
</reference>
<feature type="compositionally biased region" description="Basic and acidic residues" evidence="1">
    <location>
        <begin position="141"/>
        <end position="154"/>
    </location>
</feature>
<proteinExistence type="predicted"/>